<gene>
    <name evidence="1" type="ORF">ABT39_MTgene5508</name>
</gene>
<evidence type="ECO:0000313" key="1">
    <source>
        <dbReference type="EMBL" id="KUM47323.1"/>
    </source>
</evidence>
<dbReference type="AlphaFoldDB" id="A0A101LY34"/>
<sequence length="54" mass="6189">MRKSTGWFETNGMIISRKRSGIWIMLNRTALKGDLEHMRGRGGRGLALKLEMNI</sequence>
<protein>
    <submittedName>
        <fullName evidence="1">Uncharacterized protein</fullName>
    </submittedName>
</protein>
<accession>A0A101LY34</accession>
<dbReference type="EMBL" id="LKAM01000007">
    <property type="protein sequence ID" value="KUM47323.1"/>
    <property type="molecule type" value="Genomic_DNA"/>
</dbReference>
<organism evidence="1">
    <name type="scientific">Picea glauca</name>
    <name type="common">White spruce</name>
    <name type="synonym">Pinus glauca</name>
    <dbReference type="NCBI Taxonomy" id="3330"/>
    <lineage>
        <taxon>Eukaryota</taxon>
        <taxon>Viridiplantae</taxon>
        <taxon>Streptophyta</taxon>
        <taxon>Embryophyta</taxon>
        <taxon>Tracheophyta</taxon>
        <taxon>Spermatophyta</taxon>
        <taxon>Pinopsida</taxon>
        <taxon>Pinidae</taxon>
        <taxon>Conifers I</taxon>
        <taxon>Pinales</taxon>
        <taxon>Pinaceae</taxon>
        <taxon>Picea</taxon>
    </lineage>
</organism>
<reference evidence="1" key="1">
    <citation type="journal article" date="2015" name="Genome Biol. Evol.">
        <title>Organellar Genomes of White Spruce (Picea glauca): Assembly and Annotation.</title>
        <authorList>
            <person name="Jackman S.D."/>
            <person name="Warren R.L."/>
            <person name="Gibb E.A."/>
            <person name="Vandervalk B.P."/>
            <person name="Mohamadi H."/>
            <person name="Chu J."/>
            <person name="Raymond A."/>
            <person name="Pleasance S."/>
            <person name="Coope R."/>
            <person name="Wildung M.R."/>
            <person name="Ritland C.E."/>
            <person name="Bousquet J."/>
            <person name="Jones S.J."/>
            <person name="Bohlmann J."/>
            <person name="Birol I."/>
        </authorList>
    </citation>
    <scope>NUCLEOTIDE SEQUENCE [LARGE SCALE GENOMIC DNA]</scope>
    <source>
        <tissue evidence="1">Flushing bud</tissue>
    </source>
</reference>
<keyword evidence="1" id="KW-0496">Mitochondrion</keyword>
<geneLocation type="mitochondrion" evidence="1"/>
<comment type="caution">
    <text evidence="1">The sequence shown here is derived from an EMBL/GenBank/DDBJ whole genome shotgun (WGS) entry which is preliminary data.</text>
</comment>
<proteinExistence type="predicted"/>
<name>A0A101LY34_PICGL</name>